<evidence type="ECO:0000313" key="2">
    <source>
        <dbReference type="EMBL" id="KAJ2928368.1"/>
    </source>
</evidence>
<keyword evidence="3" id="KW-1185">Reference proteome</keyword>
<comment type="caution">
    <text evidence="2">The sequence shown here is derived from an EMBL/GenBank/DDBJ whole genome shotgun (WGS) entry which is preliminary data.</text>
</comment>
<protein>
    <recommendedName>
        <fullName evidence="4">Extracellular membrane protein CFEM domain-containing protein</fullName>
    </recommendedName>
</protein>
<evidence type="ECO:0008006" key="4">
    <source>
        <dbReference type="Google" id="ProtNLM"/>
    </source>
</evidence>
<evidence type="ECO:0000256" key="1">
    <source>
        <dbReference type="SAM" id="SignalP"/>
    </source>
</evidence>
<evidence type="ECO:0000313" key="3">
    <source>
        <dbReference type="Proteomes" id="UP001140091"/>
    </source>
</evidence>
<feature type="signal peptide" evidence="1">
    <location>
        <begin position="1"/>
        <end position="23"/>
    </location>
</feature>
<keyword evidence="1" id="KW-0732">Signal</keyword>
<name>A0A9W8JCQ9_9AGAR</name>
<sequence length="144" mass="14815">MVKLTILAVSMASILFASAPVLAQTPQQCVTPCQVISAIEACPDEDKSCVCSPQLLEDAEACRKCVTDSKVETSSVPGYNEILRNHHSTVCREFITTTSTTASATSTAPTSNSTQNPANNGASTLKLSAGAIVSVAGLALGALL</sequence>
<dbReference type="OrthoDB" id="3000651at2759"/>
<organism evidence="2 3">
    <name type="scientific">Candolleomyces eurysporus</name>
    <dbReference type="NCBI Taxonomy" id="2828524"/>
    <lineage>
        <taxon>Eukaryota</taxon>
        <taxon>Fungi</taxon>
        <taxon>Dikarya</taxon>
        <taxon>Basidiomycota</taxon>
        <taxon>Agaricomycotina</taxon>
        <taxon>Agaricomycetes</taxon>
        <taxon>Agaricomycetidae</taxon>
        <taxon>Agaricales</taxon>
        <taxon>Agaricineae</taxon>
        <taxon>Psathyrellaceae</taxon>
        <taxon>Candolleomyces</taxon>
    </lineage>
</organism>
<dbReference type="AlphaFoldDB" id="A0A9W8JCQ9"/>
<dbReference type="EMBL" id="JANBPK010000929">
    <property type="protein sequence ID" value="KAJ2928368.1"/>
    <property type="molecule type" value="Genomic_DNA"/>
</dbReference>
<feature type="non-terminal residue" evidence="2">
    <location>
        <position position="1"/>
    </location>
</feature>
<feature type="chain" id="PRO_5040802137" description="Extracellular membrane protein CFEM domain-containing protein" evidence="1">
    <location>
        <begin position="24"/>
        <end position="144"/>
    </location>
</feature>
<reference evidence="2" key="1">
    <citation type="submission" date="2022-06" db="EMBL/GenBank/DDBJ databases">
        <title>Genome Sequence of Candolleomyces eurysporus.</title>
        <authorList>
            <person name="Buettner E."/>
        </authorList>
    </citation>
    <scope>NUCLEOTIDE SEQUENCE</scope>
    <source>
        <strain evidence="2">VTCC 930004</strain>
    </source>
</reference>
<dbReference type="Proteomes" id="UP001140091">
    <property type="component" value="Unassembled WGS sequence"/>
</dbReference>
<proteinExistence type="predicted"/>
<gene>
    <name evidence="2" type="ORF">H1R20_g8724</name>
</gene>
<accession>A0A9W8JCQ9</accession>